<accession>A0ABQ0CBI9</accession>
<comment type="caution">
    <text evidence="2">The sequence shown here is derived from an EMBL/GenBank/DDBJ whole genome shotgun (WGS) entry which is preliminary data.</text>
</comment>
<evidence type="ECO:0000259" key="1">
    <source>
        <dbReference type="PROSITE" id="PS51746"/>
    </source>
</evidence>
<dbReference type="EMBL" id="BAAFGK010000004">
    <property type="protein sequence ID" value="GAB0058225.1"/>
    <property type="molecule type" value="Genomic_DNA"/>
</dbReference>
<dbReference type="InterPro" id="IPR015655">
    <property type="entry name" value="PP2C"/>
</dbReference>
<dbReference type="InterPro" id="IPR036457">
    <property type="entry name" value="PPM-type-like_dom_sf"/>
</dbReference>
<organism evidence="2 3">
    <name type="scientific">Candidatus Magnetaquiglobus chichijimensis</name>
    <dbReference type="NCBI Taxonomy" id="3141448"/>
    <lineage>
        <taxon>Bacteria</taxon>
        <taxon>Pseudomonadati</taxon>
        <taxon>Pseudomonadota</taxon>
        <taxon>Magnetococcia</taxon>
        <taxon>Magnetococcales</taxon>
        <taxon>Candidatus Magnetaquicoccaceae</taxon>
        <taxon>Candidatus Magnetaquiglobus</taxon>
    </lineage>
</organism>
<name>A0ABQ0CBI9_9PROT</name>
<dbReference type="Pfam" id="PF13672">
    <property type="entry name" value="PP2C_2"/>
    <property type="match status" value="1"/>
</dbReference>
<dbReference type="InterPro" id="IPR001932">
    <property type="entry name" value="PPM-type_phosphatase-like_dom"/>
</dbReference>
<keyword evidence="2" id="KW-0378">Hydrolase</keyword>
<evidence type="ECO:0000313" key="2">
    <source>
        <dbReference type="EMBL" id="GAB0058225.1"/>
    </source>
</evidence>
<gene>
    <name evidence="2" type="primary">prpC</name>
    <name evidence="2" type="ORF">SIID45300_02571</name>
</gene>
<dbReference type="PANTHER" id="PTHR47992">
    <property type="entry name" value="PROTEIN PHOSPHATASE"/>
    <property type="match status" value="1"/>
</dbReference>
<dbReference type="PROSITE" id="PS51746">
    <property type="entry name" value="PPM_2"/>
    <property type="match status" value="1"/>
</dbReference>
<dbReference type="EC" id="3.1.3.16" evidence="2"/>
<dbReference type="GO" id="GO:0004722">
    <property type="term" value="F:protein serine/threonine phosphatase activity"/>
    <property type="evidence" value="ECO:0007669"/>
    <property type="project" value="UniProtKB-EC"/>
</dbReference>
<keyword evidence="3" id="KW-1185">Reference proteome</keyword>
<reference evidence="2 3" key="1">
    <citation type="submission" date="2024-05" db="EMBL/GenBank/DDBJ databases">
        <authorList>
            <consortium name="Candidatus Magnetaquicoccaceae bacterium FCR-1 genome sequencing consortium"/>
            <person name="Shimoshige H."/>
            <person name="Shimamura S."/>
            <person name="Taoka A."/>
            <person name="Kobayashi H."/>
            <person name="Maekawa T."/>
        </authorList>
    </citation>
    <scope>NUCLEOTIDE SEQUENCE [LARGE SCALE GENOMIC DNA]</scope>
    <source>
        <strain evidence="2 3">FCR-1</strain>
    </source>
</reference>
<dbReference type="Proteomes" id="UP001628193">
    <property type="component" value="Unassembled WGS sequence"/>
</dbReference>
<feature type="domain" description="PPM-type phosphatase" evidence="1">
    <location>
        <begin position="10"/>
        <end position="274"/>
    </location>
</feature>
<dbReference type="SUPFAM" id="SSF81606">
    <property type="entry name" value="PP2C-like"/>
    <property type="match status" value="1"/>
</dbReference>
<dbReference type="SMART" id="SM00331">
    <property type="entry name" value="PP2C_SIG"/>
    <property type="match status" value="1"/>
</dbReference>
<dbReference type="CDD" id="cd00143">
    <property type="entry name" value="PP2Cc"/>
    <property type="match status" value="1"/>
</dbReference>
<dbReference type="SMART" id="SM00332">
    <property type="entry name" value="PP2Cc"/>
    <property type="match status" value="1"/>
</dbReference>
<proteinExistence type="predicted"/>
<reference evidence="2 3" key="2">
    <citation type="submission" date="2024-09" db="EMBL/GenBank/DDBJ databases">
        <title>Draft genome sequence of Candidatus Magnetaquicoccaceae bacterium FCR-1.</title>
        <authorList>
            <person name="Shimoshige H."/>
            <person name="Shimamura S."/>
            <person name="Taoka A."/>
            <person name="Kobayashi H."/>
            <person name="Maekawa T."/>
        </authorList>
    </citation>
    <scope>NUCLEOTIDE SEQUENCE [LARGE SCALE GENOMIC DNA]</scope>
    <source>
        <strain evidence="2 3">FCR-1</strain>
    </source>
</reference>
<sequence length="275" mass="29642">MVQRIGNRLLVAAQSDVGRVRTLNEDAFLVDERIGLLMVADGMGGHDAGEVASRQVVESTRAVLRDYSNLDQEPPTILSSAMGSTASNIAEEPTVDDAPNPILNMVNTAINRANAAVNAHNLTRGYPDGMGMGSTLVGLWLPDFSHRPVVFHVGDSRLYLYRQGSMRQITQDHSMYQQWLNFGSQGEAPAQNILLQAMGPANFVQPDIAFQDITPGDLLLLCSDGLSSMVRAHRIAEVLGAAGGENLEESCQHLIELALRAGGRDNITVILGLVL</sequence>
<protein>
    <submittedName>
        <fullName evidence="2">Protein phosphatase PrpC</fullName>
        <ecNumber evidence="2">3.1.3.16</ecNumber>
    </submittedName>
</protein>
<dbReference type="RefSeq" id="WP_420905904.1">
    <property type="nucleotide sequence ID" value="NZ_BAAFGK010000004.1"/>
</dbReference>
<dbReference type="Gene3D" id="3.60.40.10">
    <property type="entry name" value="PPM-type phosphatase domain"/>
    <property type="match status" value="1"/>
</dbReference>
<evidence type="ECO:0000313" key="3">
    <source>
        <dbReference type="Proteomes" id="UP001628193"/>
    </source>
</evidence>